<keyword evidence="2" id="KW-0813">Transport</keyword>
<gene>
    <name evidence="9" type="ORF">OVA965_LOCUS5468</name>
    <name evidence="10" type="ORF">TMI583_LOCUS5463</name>
</gene>
<dbReference type="PRINTS" id="PR00176">
    <property type="entry name" value="NANEUSMPORT"/>
</dbReference>
<dbReference type="SUPFAM" id="SSF161070">
    <property type="entry name" value="SNF-like"/>
    <property type="match status" value="1"/>
</dbReference>
<reference evidence="9" key="1">
    <citation type="submission" date="2021-02" db="EMBL/GenBank/DDBJ databases">
        <authorList>
            <person name="Nowell W R."/>
        </authorList>
    </citation>
    <scope>NUCLEOTIDE SEQUENCE</scope>
</reference>
<feature type="transmembrane region" description="Helical" evidence="8">
    <location>
        <begin position="148"/>
        <end position="175"/>
    </location>
</feature>
<keyword evidence="4 8" id="KW-1133">Transmembrane helix</keyword>
<keyword evidence="5 8" id="KW-0472">Membrane</keyword>
<dbReference type="GO" id="GO:0035725">
    <property type="term" value="P:sodium ion transmembrane transport"/>
    <property type="evidence" value="ECO:0007669"/>
    <property type="project" value="TreeGrafter"/>
</dbReference>
<feature type="transmembrane region" description="Helical" evidence="8">
    <location>
        <begin position="79"/>
        <end position="99"/>
    </location>
</feature>
<dbReference type="GO" id="GO:0005886">
    <property type="term" value="C:plasma membrane"/>
    <property type="evidence" value="ECO:0007669"/>
    <property type="project" value="TreeGrafter"/>
</dbReference>
<evidence type="ECO:0000313" key="11">
    <source>
        <dbReference type="Proteomes" id="UP000677228"/>
    </source>
</evidence>
<feature type="transmembrane region" description="Helical" evidence="8">
    <location>
        <begin position="105"/>
        <end position="127"/>
    </location>
</feature>
<protein>
    <recommendedName>
        <fullName evidence="12">Sodium-dependent dopamine transporter</fullName>
    </recommendedName>
</protein>
<dbReference type="Proteomes" id="UP000682733">
    <property type="component" value="Unassembled WGS sequence"/>
</dbReference>
<evidence type="ECO:0000313" key="10">
    <source>
        <dbReference type="EMBL" id="CAF3601492.1"/>
    </source>
</evidence>
<feature type="region of interest" description="Disordered" evidence="7">
    <location>
        <begin position="1"/>
        <end position="23"/>
    </location>
</feature>
<dbReference type="AlphaFoldDB" id="A0A8S2CW00"/>
<feature type="transmembrane region" description="Helical" evidence="8">
    <location>
        <begin position="328"/>
        <end position="348"/>
    </location>
</feature>
<dbReference type="PANTHER" id="PTHR11616">
    <property type="entry name" value="SODIUM/CHLORIDE DEPENDENT TRANSPORTER"/>
    <property type="match status" value="1"/>
</dbReference>
<dbReference type="InterPro" id="IPR000175">
    <property type="entry name" value="Na/ntran_symport"/>
</dbReference>
<keyword evidence="6" id="KW-0479">Metal-binding</keyword>
<dbReference type="EMBL" id="CAJNOK010001540">
    <property type="protein sequence ID" value="CAF0817432.1"/>
    <property type="molecule type" value="Genomic_DNA"/>
</dbReference>
<accession>A0A8S2CW00</accession>
<feature type="binding site" evidence="6">
    <location>
        <position position="227"/>
    </location>
    <ligand>
        <name>Na(+)</name>
        <dbReference type="ChEBI" id="CHEBI:29101"/>
        <label>1</label>
    </ligand>
</feature>
<evidence type="ECO:0000256" key="4">
    <source>
        <dbReference type="ARBA" id="ARBA00022989"/>
    </source>
</evidence>
<name>A0A8S2CW00_9BILA</name>
<feature type="binding site" evidence="6">
    <location>
        <position position="231"/>
    </location>
    <ligand>
        <name>Na(+)</name>
        <dbReference type="ChEBI" id="CHEBI:29101"/>
        <label>1</label>
    </ligand>
</feature>
<feature type="transmembrane region" description="Helical" evidence="8">
    <location>
        <begin position="215"/>
        <end position="235"/>
    </location>
</feature>
<dbReference type="GO" id="GO:0046872">
    <property type="term" value="F:metal ion binding"/>
    <property type="evidence" value="ECO:0007669"/>
    <property type="project" value="UniProtKB-KW"/>
</dbReference>
<sequence>MQKWRWSRSRTGAGRGSNVTSKDPRCNMTMNNNAAIFSNISLNTTIDINKRIPAAEEFFNLLLLGKSEKIEDFGVPQKYYALVLLGAWIVVCLCIIRGVKSSGKVAYFTAIFPYIVLTILIIQSGTLKGAIDGVKFYVIPKWDRVGQQMCIVVSCDCLTGVFAGFAVFSTIGFLAKELNVTVDSYSARSGPGLAFITYPEAITHSQYGDVPASPFFSIIFFLMLLTLGLGSQFAYTDVPITTLVELCPRLKNKRSSAVIITCATAYLVSLPFTCPGGYYWFELLQEYAANLSMIVVGFIEVITVAYIYGFNRFMNDVKMMIEKRAAEYFLFFTWRISAPLLMLIIIISKLIQSKPLESGTYKFPNWSLALGWIIFIICCIPIPIVYIIYYIREYRQISRQDSLQALNYKTQYQLKFDREHEEQPRYLEAFTRINLPADDWGPKKNVNRIGIYAHLNKNIVPMNGYSVVEKETGSINDSESLSIPPFNGNSKICSINNKTRRKRITDLAKRIYSTFRKGERLIYGNGNAKQINLVAQQARANQISLVNNSGQIFVISDQNVELAHVVETVVTELTQVEDEMKSGTLNGQARSLITRILYNMQCLHSNILVKLVTDIENNEHNVDFLTSEQKLVLYRQLFSKNPSITSLNMSMTSLLKHLIYEQNIDFVKQNVSNKKNETEPAIIVQLRISTTFTLPTNIDNNAFHLFEVHCLPFFVQNVGYETTEVPIFIGMNVKTNKFIELY</sequence>
<comment type="caution">
    <text evidence="9">The sequence shown here is derived from an EMBL/GenBank/DDBJ whole genome shotgun (WGS) entry which is preliminary data.</text>
</comment>
<evidence type="ECO:0000256" key="7">
    <source>
        <dbReference type="SAM" id="MobiDB-lite"/>
    </source>
</evidence>
<dbReference type="Pfam" id="PF00209">
    <property type="entry name" value="SNF"/>
    <property type="match status" value="2"/>
</dbReference>
<evidence type="ECO:0000256" key="3">
    <source>
        <dbReference type="ARBA" id="ARBA00022692"/>
    </source>
</evidence>
<dbReference type="EMBL" id="CAJOBA010001539">
    <property type="protein sequence ID" value="CAF3601492.1"/>
    <property type="molecule type" value="Genomic_DNA"/>
</dbReference>
<evidence type="ECO:0000256" key="6">
    <source>
        <dbReference type="PIRSR" id="PIRSR600175-1"/>
    </source>
</evidence>
<feature type="transmembrane region" description="Helical" evidence="8">
    <location>
        <begin position="287"/>
        <end position="308"/>
    </location>
</feature>
<feature type="transmembrane region" description="Helical" evidence="8">
    <location>
        <begin position="256"/>
        <end position="281"/>
    </location>
</feature>
<keyword evidence="3 8" id="KW-0812">Transmembrane</keyword>
<dbReference type="Proteomes" id="UP000677228">
    <property type="component" value="Unassembled WGS sequence"/>
</dbReference>
<evidence type="ECO:0000256" key="5">
    <source>
        <dbReference type="ARBA" id="ARBA00023136"/>
    </source>
</evidence>
<dbReference type="GO" id="GO:0006865">
    <property type="term" value="P:amino acid transport"/>
    <property type="evidence" value="ECO:0007669"/>
    <property type="project" value="TreeGrafter"/>
</dbReference>
<evidence type="ECO:0000313" key="9">
    <source>
        <dbReference type="EMBL" id="CAF0817432.1"/>
    </source>
</evidence>
<evidence type="ECO:0000256" key="1">
    <source>
        <dbReference type="ARBA" id="ARBA00004141"/>
    </source>
</evidence>
<feature type="transmembrane region" description="Helical" evidence="8">
    <location>
        <begin position="368"/>
        <end position="391"/>
    </location>
</feature>
<evidence type="ECO:0000256" key="8">
    <source>
        <dbReference type="SAM" id="Phobius"/>
    </source>
</evidence>
<dbReference type="PANTHER" id="PTHR11616:SF240">
    <property type="entry name" value="BLOATED TUBULES, ISOFORM B-RELATED"/>
    <property type="match status" value="1"/>
</dbReference>
<keyword evidence="6" id="KW-0915">Sodium</keyword>
<dbReference type="PROSITE" id="PS50267">
    <property type="entry name" value="NA_NEUROTRAN_SYMP_3"/>
    <property type="match status" value="1"/>
</dbReference>
<evidence type="ECO:0000256" key="2">
    <source>
        <dbReference type="ARBA" id="ARBA00022448"/>
    </source>
</evidence>
<evidence type="ECO:0008006" key="12">
    <source>
        <dbReference type="Google" id="ProtNLM"/>
    </source>
</evidence>
<proteinExistence type="predicted"/>
<comment type="subcellular location">
    <subcellularLocation>
        <location evidence="1">Membrane</location>
        <topology evidence="1">Multi-pass membrane protein</topology>
    </subcellularLocation>
</comment>
<dbReference type="InterPro" id="IPR037272">
    <property type="entry name" value="SNS_sf"/>
</dbReference>
<organism evidence="9 11">
    <name type="scientific">Didymodactylos carnosus</name>
    <dbReference type="NCBI Taxonomy" id="1234261"/>
    <lineage>
        <taxon>Eukaryota</taxon>
        <taxon>Metazoa</taxon>
        <taxon>Spiralia</taxon>
        <taxon>Gnathifera</taxon>
        <taxon>Rotifera</taxon>
        <taxon>Eurotatoria</taxon>
        <taxon>Bdelloidea</taxon>
        <taxon>Philodinida</taxon>
        <taxon>Philodinidae</taxon>
        <taxon>Didymodactylos</taxon>
    </lineage>
</organism>